<sequence length="74" mass="8675">MPRYEYECPVCTNSKGVALRFEVKQGYTDRALVRCPKCKTMARRLISVVNHTFGFRLTDASHERFAKDEFERDV</sequence>
<evidence type="ECO:0000313" key="2">
    <source>
        <dbReference type="EMBL" id="KKL97116.1"/>
    </source>
</evidence>
<evidence type="ECO:0000259" key="1">
    <source>
        <dbReference type="SMART" id="SM00834"/>
    </source>
</evidence>
<dbReference type="NCBIfam" id="TIGR02605">
    <property type="entry name" value="CxxC_CxxC_SSSS"/>
    <property type="match status" value="1"/>
</dbReference>
<dbReference type="InterPro" id="IPR013429">
    <property type="entry name" value="Regulatory_FmdB_Zinc_ribbon"/>
</dbReference>
<comment type="caution">
    <text evidence="2">The sequence shown here is derived from an EMBL/GenBank/DDBJ whole genome shotgun (WGS) entry which is preliminary data.</text>
</comment>
<organism evidence="2">
    <name type="scientific">marine sediment metagenome</name>
    <dbReference type="NCBI Taxonomy" id="412755"/>
    <lineage>
        <taxon>unclassified sequences</taxon>
        <taxon>metagenomes</taxon>
        <taxon>ecological metagenomes</taxon>
    </lineage>
</organism>
<reference evidence="2" key="1">
    <citation type="journal article" date="2015" name="Nature">
        <title>Complex archaea that bridge the gap between prokaryotes and eukaryotes.</title>
        <authorList>
            <person name="Spang A."/>
            <person name="Saw J.H."/>
            <person name="Jorgensen S.L."/>
            <person name="Zaremba-Niedzwiedzka K."/>
            <person name="Martijn J."/>
            <person name="Lind A.E."/>
            <person name="van Eijk R."/>
            <person name="Schleper C."/>
            <person name="Guy L."/>
            <person name="Ettema T.J."/>
        </authorList>
    </citation>
    <scope>NUCLEOTIDE SEQUENCE</scope>
</reference>
<accession>A0A0F9H2A8</accession>
<dbReference type="SMART" id="SM00834">
    <property type="entry name" value="CxxC_CXXC_SSSS"/>
    <property type="match status" value="1"/>
</dbReference>
<name>A0A0F9H2A8_9ZZZZ</name>
<dbReference type="AlphaFoldDB" id="A0A0F9H2A8"/>
<feature type="domain" description="Putative regulatory protein FmdB zinc ribbon" evidence="1">
    <location>
        <begin position="1"/>
        <end position="47"/>
    </location>
</feature>
<gene>
    <name evidence="2" type="ORF">LCGC14_1837690</name>
</gene>
<dbReference type="EMBL" id="LAZR01018247">
    <property type="protein sequence ID" value="KKL97116.1"/>
    <property type="molecule type" value="Genomic_DNA"/>
</dbReference>
<proteinExistence type="predicted"/>
<protein>
    <recommendedName>
        <fullName evidence="1">Putative regulatory protein FmdB zinc ribbon domain-containing protein</fullName>
    </recommendedName>
</protein>